<reference evidence="1 2" key="1">
    <citation type="journal article" date="2021" name="Elife">
        <title>Chloroplast acquisition without the gene transfer in kleptoplastic sea slugs, Plakobranchus ocellatus.</title>
        <authorList>
            <person name="Maeda T."/>
            <person name="Takahashi S."/>
            <person name="Yoshida T."/>
            <person name="Shimamura S."/>
            <person name="Takaki Y."/>
            <person name="Nagai Y."/>
            <person name="Toyoda A."/>
            <person name="Suzuki Y."/>
            <person name="Arimoto A."/>
            <person name="Ishii H."/>
            <person name="Satoh N."/>
            <person name="Nishiyama T."/>
            <person name="Hasebe M."/>
            <person name="Maruyama T."/>
            <person name="Minagawa J."/>
            <person name="Obokata J."/>
            <person name="Shigenobu S."/>
        </authorList>
    </citation>
    <scope>NUCLEOTIDE SEQUENCE [LARGE SCALE GENOMIC DNA]</scope>
</reference>
<dbReference type="AlphaFoldDB" id="A0AAV4CGZ2"/>
<dbReference type="EMBL" id="BLXT01006335">
    <property type="protein sequence ID" value="GFO31040.1"/>
    <property type="molecule type" value="Genomic_DNA"/>
</dbReference>
<dbReference type="Proteomes" id="UP000735302">
    <property type="component" value="Unassembled WGS sequence"/>
</dbReference>
<gene>
    <name evidence="1" type="ORF">PoB_005754500</name>
</gene>
<comment type="caution">
    <text evidence="1">The sequence shown here is derived from an EMBL/GenBank/DDBJ whole genome shotgun (WGS) entry which is preliminary data.</text>
</comment>
<protein>
    <recommendedName>
        <fullName evidence="3">Secreted protein</fullName>
    </recommendedName>
</protein>
<keyword evidence="2" id="KW-1185">Reference proteome</keyword>
<sequence length="75" mass="8301">MLSARGVPVAARGACGVASSSCSVDVARAFVGKRTPYRTPDMREYSCHLTFNVYLYLIALLHKYKLPFQITTSKD</sequence>
<evidence type="ECO:0000313" key="1">
    <source>
        <dbReference type="EMBL" id="GFO31040.1"/>
    </source>
</evidence>
<evidence type="ECO:0000313" key="2">
    <source>
        <dbReference type="Proteomes" id="UP000735302"/>
    </source>
</evidence>
<name>A0AAV4CGZ2_9GAST</name>
<accession>A0AAV4CGZ2</accession>
<organism evidence="1 2">
    <name type="scientific">Plakobranchus ocellatus</name>
    <dbReference type="NCBI Taxonomy" id="259542"/>
    <lineage>
        <taxon>Eukaryota</taxon>
        <taxon>Metazoa</taxon>
        <taxon>Spiralia</taxon>
        <taxon>Lophotrochozoa</taxon>
        <taxon>Mollusca</taxon>
        <taxon>Gastropoda</taxon>
        <taxon>Heterobranchia</taxon>
        <taxon>Euthyneura</taxon>
        <taxon>Panpulmonata</taxon>
        <taxon>Sacoglossa</taxon>
        <taxon>Placobranchoidea</taxon>
        <taxon>Plakobranchidae</taxon>
        <taxon>Plakobranchus</taxon>
    </lineage>
</organism>
<evidence type="ECO:0008006" key="3">
    <source>
        <dbReference type="Google" id="ProtNLM"/>
    </source>
</evidence>
<proteinExistence type="predicted"/>